<accession>A0ABW3D410</accession>
<gene>
    <name evidence="1" type="ORF">ACFQ03_03140</name>
</gene>
<dbReference type="Proteomes" id="UP001597120">
    <property type="component" value="Unassembled WGS sequence"/>
</dbReference>
<protein>
    <recommendedName>
        <fullName evidence="3">Calcineurin-like phosphoesterase domain-containing protein</fullName>
    </recommendedName>
</protein>
<dbReference type="EMBL" id="JBHTIU010000008">
    <property type="protein sequence ID" value="MFD0868132.1"/>
    <property type="molecule type" value="Genomic_DNA"/>
</dbReference>
<comment type="caution">
    <text evidence="1">The sequence shown here is derived from an EMBL/GenBank/DDBJ whole genome shotgun (WGS) entry which is preliminary data.</text>
</comment>
<proteinExistence type="predicted"/>
<organism evidence="1 2">
    <name type="scientific">Paenibacillus residui</name>
    <dbReference type="NCBI Taxonomy" id="629724"/>
    <lineage>
        <taxon>Bacteria</taxon>
        <taxon>Bacillati</taxon>
        <taxon>Bacillota</taxon>
        <taxon>Bacilli</taxon>
        <taxon>Bacillales</taxon>
        <taxon>Paenibacillaceae</taxon>
        <taxon>Paenibacillus</taxon>
    </lineage>
</organism>
<sequence length="94" mass="10903">MLAKYPEVVYFSGHTHLQLSCPNIYYEEINVFVGSSSVRNPFDQESVPLSGSISESLFIEADDQQVRIRGRRHDLRRWADGVDFIRTAEQWRQG</sequence>
<dbReference type="RefSeq" id="WP_379285983.1">
    <property type="nucleotide sequence ID" value="NZ_JBHTIU010000008.1"/>
</dbReference>
<reference evidence="2" key="1">
    <citation type="journal article" date="2019" name="Int. J. Syst. Evol. Microbiol.">
        <title>The Global Catalogue of Microorganisms (GCM) 10K type strain sequencing project: providing services to taxonomists for standard genome sequencing and annotation.</title>
        <authorList>
            <consortium name="The Broad Institute Genomics Platform"/>
            <consortium name="The Broad Institute Genome Sequencing Center for Infectious Disease"/>
            <person name="Wu L."/>
            <person name="Ma J."/>
        </authorList>
    </citation>
    <scope>NUCLEOTIDE SEQUENCE [LARGE SCALE GENOMIC DNA]</scope>
    <source>
        <strain evidence="2">CCUG 57263</strain>
    </source>
</reference>
<name>A0ABW3D410_9BACL</name>
<evidence type="ECO:0000313" key="2">
    <source>
        <dbReference type="Proteomes" id="UP001597120"/>
    </source>
</evidence>
<keyword evidence="2" id="KW-1185">Reference proteome</keyword>
<evidence type="ECO:0008006" key="3">
    <source>
        <dbReference type="Google" id="ProtNLM"/>
    </source>
</evidence>
<evidence type="ECO:0000313" key="1">
    <source>
        <dbReference type="EMBL" id="MFD0868132.1"/>
    </source>
</evidence>